<comment type="caution">
    <text evidence="8">The sequence shown here is derived from an EMBL/GenBank/DDBJ whole genome shotgun (WGS) entry which is preliminary data.</text>
</comment>
<evidence type="ECO:0000256" key="4">
    <source>
        <dbReference type="ARBA" id="ARBA00022989"/>
    </source>
</evidence>
<evidence type="ECO:0000256" key="2">
    <source>
        <dbReference type="ARBA" id="ARBA00022475"/>
    </source>
</evidence>
<dbReference type="PANTHER" id="PTHR43124:SF10">
    <property type="entry name" value="PURINE EFFLUX PUMP PBUE"/>
    <property type="match status" value="1"/>
</dbReference>
<dbReference type="RefSeq" id="WP_379141649.1">
    <property type="nucleotide sequence ID" value="NZ_JBHUEN010000020.1"/>
</dbReference>
<protein>
    <submittedName>
        <fullName evidence="8">MFS transporter</fullName>
    </submittedName>
</protein>
<feature type="transmembrane region" description="Helical" evidence="6">
    <location>
        <begin position="278"/>
        <end position="297"/>
    </location>
</feature>
<evidence type="ECO:0000256" key="6">
    <source>
        <dbReference type="SAM" id="Phobius"/>
    </source>
</evidence>
<evidence type="ECO:0000313" key="9">
    <source>
        <dbReference type="Proteomes" id="UP001597213"/>
    </source>
</evidence>
<evidence type="ECO:0000256" key="5">
    <source>
        <dbReference type="ARBA" id="ARBA00023136"/>
    </source>
</evidence>
<evidence type="ECO:0000256" key="3">
    <source>
        <dbReference type="ARBA" id="ARBA00022692"/>
    </source>
</evidence>
<gene>
    <name evidence="8" type="ORF">ACFSCT_07895</name>
</gene>
<keyword evidence="4 6" id="KW-1133">Transmembrane helix</keyword>
<feature type="transmembrane region" description="Helical" evidence="6">
    <location>
        <begin position="53"/>
        <end position="72"/>
    </location>
</feature>
<dbReference type="InterPro" id="IPR011701">
    <property type="entry name" value="MFS"/>
</dbReference>
<accession>A0ABW4R696</accession>
<reference evidence="9" key="1">
    <citation type="journal article" date="2019" name="Int. J. Syst. Evol. Microbiol.">
        <title>The Global Catalogue of Microorganisms (GCM) 10K type strain sequencing project: providing services to taxonomists for standard genome sequencing and annotation.</title>
        <authorList>
            <consortium name="The Broad Institute Genomics Platform"/>
            <consortium name="The Broad Institute Genome Sequencing Center for Infectious Disease"/>
            <person name="Wu L."/>
            <person name="Ma J."/>
        </authorList>
    </citation>
    <scope>NUCLEOTIDE SEQUENCE [LARGE SCALE GENOMIC DNA]</scope>
    <source>
        <strain evidence="9">CCUG 56029</strain>
    </source>
</reference>
<evidence type="ECO:0000256" key="1">
    <source>
        <dbReference type="ARBA" id="ARBA00004651"/>
    </source>
</evidence>
<dbReference type="SUPFAM" id="SSF103473">
    <property type="entry name" value="MFS general substrate transporter"/>
    <property type="match status" value="1"/>
</dbReference>
<evidence type="ECO:0000259" key="7">
    <source>
        <dbReference type="PROSITE" id="PS50850"/>
    </source>
</evidence>
<keyword evidence="2" id="KW-1003">Cell membrane</keyword>
<evidence type="ECO:0000313" key="8">
    <source>
        <dbReference type="EMBL" id="MFD1881635.1"/>
    </source>
</evidence>
<feature type="transmembrane region" description="Helical" evidence="6">
    <location>
        <begin position="335"/>
        <end position="358"/>
    </location>
</feature>
<dbReference type="PROSITE" id="PS50850">
    <property type="entry name" value="MFS"/>
    <property type="match status" value="1"/>
</dbReference>
<sequence length="389" mass="39883">MSYQKIPKCRNFIRTAQTLALLAGVMLVGSNAFVLSPILSDVAQGLGTEPSRIAWAISVFGAATAVSGLTLARMIDSLPAGNLLGGAALVLALAQASSGASPNWVWLCVSQGLAGMATGLLLPGVYATAAASATQGREAARLGAVLTGWALSLVLMVPLAAFIAEGFGWRMVYAALSGLSLLTAFGMAVGLRGIAGENRARTSLSRALRLPGVARLLLVIFVYMTAFYGSFAFFGEGVRQTFALTARGTGILLSAYGLGFGLAGIGLAMAAPSITRRYLTTVLLGIAASYLSWRFALKTPASAFIGAVVWGIFNQLGLNALVVSLNQRAAQVRGAVMGLNTAVTYSAVFAGPMLMGPIFADRGFVAVGALAAGLVLIGALLGWKAVQAA</sequence>
<feature type="transmembrane region" description="Helical" evidence="6">
    <location>
        <begin position="104"/>
        <end position="127"/>
    </location>
</feature>
<feature type="transmembrane region" description="Helical" evidence="6">
    <location>
        <begin position="79"/>
        <end position="98"/>
    </location>
</feature>
<comment type="subcellular location">
    <subcellularLocation>
        <location evidence="1">Cell membrane</location>
        <topology evidence="1">Multi-pass membrane protein</topology>
    </subcellularLocation>
</comment>
<dbReference type="InterPro" id="IPR020846">
    <property type="entry name" value="MFS_dom"/>
</dbReference>
<dbReference type="Pfam" id="PF07690">
    <property type="entry name" value="MFS_1"/>
    <property type="match status" value="1"/>
</dbReference>
<dbReference type="PANTHER" id="PTHR43124">
    <property type="entry name" value="PURINE EFFLUX PUMP PBUE"/>
    <property type="match status" value="1"/>
</dbReference>
<dbReference type="Proteomes" id="UP001597213">
    <property type="component" value="Unassembled WGS sequence"/>
</dbReference>
<dbReference type="InterPro" id="IPR050189">
    <property type="entry name" value="MFS_Efflux_Transporters"/>
</dbReference>
<keyword evidence="5 6" id="KW-0472">Membrane</keyword>
<dbReference type="InterPro" id="IPR036259">
    <property type="entry name" value="MFS_trans_sf"/>
</dbReference>
<feature type="transmembrane region" description="Helical" evidence="6">
    <location>
        <begin position="139"/>
        <end position="164"/>
    </location>
</feature>
<keyword evidence="3 6" id="KW-0812">Transmembrane</keyword>
<feature type="transmembrane region" description="Helical" evidence="6">
    <location>
        <begin position="170"/>
        <end position="191"/>
    </location>
</feature>
<keyword evidence="9" id="KW-1185">Reference proteome</keyword>
<feature type="domain" description="Major facilitator superfamily (MFS) profile" evidence="7">
    <location>
        <begin position="17"/>
        <end position="389"/>
    </location>
</feature>
<name>A0ABW4R696_9RHOB</name>
<proteinExistence type="predicted"/>
<feature type="transmembrane region" description="Helical" evidence="6">
    <location>
        <begin position="251"/>
        <end position="271"/>
    </location>
</feature>
<organism evidence="8 9">
    <name type="scientific">Paracoccus pacificus</name>
    <dbReference type="NCBI Taxonomy" id="1463598"/>
    <lineage>
        <taxon>Bacteria</taxon>
        <taxon>Pseudomonadati</taxon>
        <taxon>Pseudomonadota</taxon>
        <taxon>Alphaproteobacteria</taxon>
        <taxon>Rhodobacterales</taxon>
        <taxon>Paracoccaceae</taxon>
        <taxon>Paracoccus</taxon>
    </lineage>
</organism>
<feature type="transmembrane region" description="Helical" evidence="6">
    <location>
        <begin position="364"/>
        <end position="383"/>
    </location>
</feature>
<dbReference type="Gene3D" id="1.20.1250.20">
    <property type="entry name" value="MFS general substrate transporter like domains"/>
    <property type="match status" value="1"/>
</dbReference>
<feature type="transmembrane region" description="Helical" evidence="6">
    <location>
        <begin position="212"/>
        <end position="231"/>
    </location>
</feature>
<feature type="transmembrane region" description="Helical" evidence="6">
    <location>
        <begin position="303"/>
        <end position="323"/>
    </location>
</feature>
<feature type="transmembrane region" description="Helical" evidence="6">
    <location>
        <begin position="12"/>
        <end position="33"/>
    </location>
</feature>
<dbReference type="EMBL" id="JBHUEN010000020">
    <property type="protein sequence ID" value="MFD1881635.1"/>
    <property type="molecule type" value="Genomic_DNA"/>
</dbReference>